<evidence type="ECO:0000313" key="2">
    <source>
        <dbReference type="Proteomes" id="UP000559027"/>
    </source>
</evidence>
<dbReference type="Proteomes" id="UP000559027">
    <property type="component" value="Unassembled WGS sequence"/>
</dbReference>
<dbReference type="OrthoDB" id="185373at2759"/>
<comment type="caution">
    <text evidence="1">The sequence shown here is derived from an EMBL/GenBank/DDBJ whole genome shotgun (WGS) entry which is preliminary data.</text>
</comment>
<sequence>MLHTSRALAHAPRRPFFAGVSCKSIQRFSQSLKFSTTSASAHPAIFLDVSEDRIQTRPAHRHISRHYTTSPQTLQQLVTEGKYKRANAMLAELQTRGDTVRPHPVYAKAVEHLLSQRVLGENDYETLNYWFQLLPDAQHSNPLFLMGSSQDFRHHANADPHFIAITGRILARKGYKGLVEDDILPLARETLENDAFASLEQDLSRSLAHYSARVGSGSSGGLEHSEVFEDASDDYTSVMSASAPPPPSVLEVVEATLPHILPAPDVADRSVFEDEMDEDYLIHQPITQQPPRQSAADKLLHLVTTAGYDDALHLFNELEQLQITIPFSHDYEAAVLNALRRPLADDYTLEDQLKLFTRWFSLVPPQHESSGQPGSNQLTGIRREIMNSLLTNIPLVMRFLSILVEKGYSRIMGKGEVGVVMRFAPANEVVPYVQQLENAYSSYCEKNVLENASSQVKQFSGTLRTHAIRCLASAGRVEEAVSLLPAKDSGVWISLFSCERLLVATRDSNNPSFLQYIPSIEATYERLAGSDKLEQLRRMHEEVENKAMAAQLSTASAEEYLGAPLPKTLRYLKRVLGSKNHHPHPFVIAEFLERYLATGRTRAPTLLLNIAAKSCYTNRAIFLFAEMLYYRRLGQHHLVIQTFADHFYLSGVPREEIMKLVNEIERLQSQPQDADHSSPYPQISGEESINLTRICKFDNLGPTGLPGTKAWPMKLHCNIVWHALVALTPTDHELENLYSKLLNVTRGFDPFRNQRHLEKLRPLLAPSTRRGRIDHAAFTPFMRRLMLHSGANRGARILQDMIDLGIQPSIYHYTELAGFYARLGEVEPAMNILTDLERSSGLYERLKRQKQDHHLRTGRGLAIVSTGSYTPQSLDSPSPSQTPSPQVYTAPEPDLIFYICIMRGFILSRNPRGFDKVHGALNALKRYLPKKKLYKDQTVILNDVYQDFRVMSAEMGYDYKVKRKSKVVELKVRGVFFSLLRLGPE</sequence>
<name>A0A8H5G2A0_9AGAR</name>
<protein>
    <submittedName>
        <fullName evidence="1">Uncharacterized protein</fullName>
    </submittedName>
</protein>
<dbReference type="InterPro" id="IPR011990">
    <property type="entry name" value="TPR-like_helical_dom_sf"/>
</dbReference>
<dbReference type="EMBL" id="JAACJO010000006">
    <property type="protein sequence ID" value="KAF5357041.1"/>
    <property type="molecule type" value="Genomic_DNA"/>
</dbReference>
<dbReference type="AlphaFoldDB" id="A0A8H5G2A0"/>
<dbReference type="Gene3D" id="1.25.40.10">
    <property type="entry name" value="Tetratricopeptide repeat domain"/>
    <property type="match status" value="1"/>
</dbReference>
<gene>
    <name evidence="1" type="ORF">D9756_006737</name>
</gene>
<evidence type="ECO:0000313" key="1">
    <source>
        <dbReference type="EMBL" id="KAF5357041.1"/>
    </source>
</evidence>
<organism evidence="1 2">
    <name type="scientific">Leucocoprinus leucothites</name>
    <dbReference type="NCBI Taxonomy" id="201217"/>
    <lineage>
        <taxon>Eukaryota</taxon>
        <taxon>Fungi</taxon>
        <taxon>Dikarya</taxon>
        <taxon>Basidiomycota</taxon>
        <taxon>Agaricomycotina</taxon>
        <taxon>Agaricomycetes</taxon>
        <taxon>Agaricomycetidae</taxon>
        <taxon>Agaricales</taxon>
        <taxon>Agaricineae</taxon>
        <taxon>Agaricaceae</taxon>
        <taxon>Leucocoprinus</taxon>
    </lineage>
</organism>
<proteinExistence type="predicted"/>
<reference evidence="1 2" key="1">
    <citation type="journal article" date="2020" name="ISME J.">
        <title>Uncovering the hidden diversity of litter-decomposition mechanisms in mushroom-forming fungi.</title>
        <authorList>
            <person name="Floudas D."/>
            <person name="Bentzer J."/>
            <person name="Ahren D."/>
            <person name="Johansson T."/>
            <person name="Persson P."/>
            <person name="Tunlid A."/>
        </authorList>
    </citation>
    <scope>NUCLEOTIDE SEQUENCE [LARGE SCALE GENOMIC DNA]</scope>
    <source>
        <strain evidence="1 2">CBS 146.42</strain>
    </source>
</reference>
<keyword evidence="2" id="KW-1185">Reference proteome</keyword>
<accession>A0A8H5G2A0</accession>